<proteinExistence type="predicted"/>
<name>A0A8H2NZ70_PSEFL</name>
<reference evidence="1 2" key="1">
    <citation type="submission" date="2019-09" db="EMBL/GenBank/DDBJ databases">
        <authorList>
            <person name="Chandra G."/>
            <person name="Truman W A."/>
        </authorList>
    </citation>
    <scope>NUCLEOTIDE SEQUENCE [LARGE SCALE GENOMIC DNA]</scope>
    <source>
        <strain evidence="1">PS900</strain>
    </source>
</reference>
<evidence type="ECO:0000313" key="1">
    <source>
        <dbReference type="EMBL" id="VVO81092.1"/>
    </source>
</evidence>
<sequence length="97" mass="10643">MNTRQSLAHDYAESLTSLAQPLAALILSMEQDERVSAECLDAQFEYLSAIQHEQDRAAWAVTGPGMTAREVQTSRAYLFDLSEVAEGELFALYGTAA</sequence>
<dbReference type="Proteomes" id="UP000325723">
    <property type="component" value="Unassembled WGS sequence"/>
</dbReference>
<comment type="caution">
    <text evidence="1">The sequence shown here is derived from an EMBL/GenBank/DDBJ whole genome shotgun (WGS) entry which is preliminary data.</text>
</comment>
<gene>
    <name evidence="1" type="ORF">PS900_01817</name>
</gene>
<evidence type="ECO:0000313" key="2">
    <source>
        <dbReference type="Proteomes" id="UP000325723"/>
    </source>
</evidence>
<protein>
    <submittedName>
        <fullName evidence="1">Uncharacterized protein</fullName>
    </submittedName>
</protein>
<dbReference type="RefSeq" id="WP_150757536.1">
    <property type="nucleotide sequence ID" value="NZ_CABVIE010000005.1"/>
</dbReference>
<accession>A0A8H2NZ70</accession>
<organism evidence="1 2">
    <name type="scientific">Pseudomonas fluorescens</name>
    <dbReference type="NCBI Taxonomy" id="294"/>
    <lineage>
        <taxon>Bacteria</taxon>
        <taxon>Pseudomonadati</taxon>
        <taxon>Pseudomonadota</taxon>
        <taxon>Gammaproteobacteria</taxon>
        <taxon>Pseudomonadales</taxon>
        <taxon>Pseudomonadaceae</taxon>
        <taxon>Pseudomonas</taxon>
    </lineage>
</organism>
<dbReference type="AlphaFoldDB" id="A0A8H2NZ70"/>
<dbReference type="EMBL" id="CABVIE010000005">
    <property type="protein sequence ID" value="VVO81092.1"/>
    <property type="molecule type" value="Genomic_DNA"/>
</dbReference>